<evidence type="ECO:0000256" key="1">
    <source>
        <dbReference type="ARBA" id="ARBA00004496"/>
    </source>
</evidence>
<dbReference type="InterPro" id="IPR027417">
    <property type="entry name" value="P-loop_NTPase"/>
</dbReference>
<keyword evidence="8" id="KW-0067">ATP-binding</keyword>
<reference evidence="11 12" key="1">
    <citation type="submission" date="2021-11" db="EMBL/GenBank/DDBJ databases">
        <authorList>
            <person name="Liang Q."/>
            <person name="Mou H."/>
            <person name="Liu Z."/>
        </authorList>
    </citation>
    <scope>NUCLEOTIDE SEQUENCE [LARGE SCALE GENOMIC DNA]</scope>
    <source>
        <strain evidence="11 12">CHU3</strain>
    </source>
</reference>
<evidence type="ECO:0000256" key="4">
    <source>
        <dbReference type="ARBA" id="ARBA00022490"/>
    </source>
</evidence>
<dbReference type="SUPFAM" id="SSF52540">
    <property type="entry name" value="P-loop containing nucleoside triphosphate hydrolases"/>
    <property type="match status" value="1"/>
</dbReference>
<protein>
    <recommendedName>
        <fullName evidence="3">tRNA threonylcarbamoyladenosine biosynthesis protein TsaE</fullName>
    </recommendedName>
    <alternativeName>
        <fullName evidence="10">t(6)A37 threonylcarbamoyladenosine biosynthesis protein TsaE</fullName>
    </alternativeName>
</protein>
<evidence type="ECO:0000256" key="5">
    <source>
        <dbReference type="ARBA" id="ARBA00022694"/>
    </source>
</evidence>
<evidence type="ECO:0000313" key="12">
    <source>
        <dbReference type="Proteomes" id="UP001209701"/>
    </source>
</evidence>
<dbReference type="Gene3D" id="3.40.50.300">
    <property type="entry name" value="P-loop containing nucleotide triphosphate hydrolases"/>
    <property type="match status" value="1"/>
</dbReference>
<name>A0ABT2YFV5_9BURK</name>
<dbReference type="EMBL" id="JAJIRN010000005">
    <property type="protein sequence ID" value="MCV2368945.1"/>
    <property type="molecule type" value="Genomic_DNA"/>
</dbReference>
<keyword evidence="4" id="KW-0963">Cytoplasm</keyword>
<accession>A0ABT2YFV5</accession>
<organism evidence="11 12">
    <name type="scientific">Roseateles oligotrophus</name>
    <dbReference type="NCBI Taxonomy" id="1769250"/>
    <lineage>
        <taxon>Bacteria</taxon>
        <taxon>Pseudomonadati</taxon>
        <taxon>Pseudomonadota</taxon>
        <taxon>Betaproteobacteria</taxon>
        <taxon>Burkholderiales</taxon>
        <taxon>Sphaerotilaceae</taxon>
        <taxon>Roseateles</taxon>
    </lineage>
</organism>
<keyword evidence="12" id="KW-1185">Reference proteome</keyword>
<keyword evidence="5" id="KW-0819">tRNA processing</keyword>
<dbReference type="InterPro" id="IPR003442">
    <property type="entry name" value="T6A_TsaE"/>
</dbReference>
<evidence type="ECO:0000313" key="11">
    <source>
        <dbReference type="EMBL" id="MCV2368945.1"/>
    </source>
</evidence>
<evidence type="ECO:0000256" key="8">
    <source>
        <dbReference type="ARBA" id="ARBA00022840"/>
    </source>
</evidence>
<dbReference type="PANTHER" id="PTHR33540:SF2">
    <property type="entry name" value="TRNA THREONYLCARBAMOYLADENOSINE BIOSYNTHESIS PROTEIN TSAE"/>
    <property type="match status" value="1"/>
</dbReference>
<keyword evidence="9" id="KW-0460">Magnesium</keyword>
<comment type="subcellular location">
    <subcellularLocation>
        <location evidence="1">Cytoplasm</location>
    </subcellularLocation>
</comment>
<keyword evidence="7" id="KW-0547">Nucleotide-binding</keyword>
<comment type="caution">
    <text evidence="11">The sequence shown here is derived from an EMBL/GenBank/DDBJ whole genome shotgun (WGS) entry which is preliminary data.</text>
</comment>
<dbReference type="PANTHER" id="PTHR33540">
    <property type="entry name" value="TRNA THREONYLCARBAMOYLADENOSINE BIOSYNTHESIS PROTEIN TSAE"/>
    <property type="match status" value="1"/>
</dbReference>
<dbReference type="Pfam" id="PF02367">
    <property type="entry name" value="TsaE"/>
    <property type="match status" value="1"/>
</dbReference>
<evidence type="ECO:0000256" key="9">
    <source>
        <dbReference type="ARBA" id="ARBA00022842"/>
    </source>
</evidence>
<evidence type="ECO:0000256" key="3">
    <source>
        <dbReference type="ARBA" id="ARBA00019010"/>
    </source>
</evidence>
<keyword evidence="6" id="KW-0479">Metal-binding</keyword>
<dbReference type="NCBIfam" id="TIGR00150">
    <property type="entry name" value="T6A_YjeE"/>
    <property type="match status" value="1"/>
</dbReference>
<sequence length="169" mass="18566">MRILETQSLLWPDEAACEAFARSFAKALCADAEPLNASIELHGQLGAGKTSLVRHLLRALGVEGRIKSPSYAVMESYDLSDSAPQVGEVSHFDFYRFSDPREWEDAGFRDIFAAPGLKLSEWPEKAVGVLPTADLQIWLEVQEDGSRSVRLLAGSAWAVDVLHRLGAKP</sequence>
<comment type="similarity">
    <text evidence="2">Belongs to the TsaE family.</text>
</comment>
<dbReference type="Proteomes" id="UP001209701">
    <property type="component" value="Unassembled WGS sequence"/>
</dbReference>
<evidence type="ECO:0000256" key="7">
    <source>
        <dbReference type="ARBA" id="ARBA00022741"/>
    </source>
</evidence>
<evidence type="ECO:0000256" key="2">
    <source>
        <dbReference type="ARBA" id="ARBA00007599"/>
    </source>
</evidence>
<evidence type="ECO:0000256" key="10">
    <source>
        <dbReference type="ARBA" id="ARBA00032441"/>
    </source>
</evidence>
<evidence type="ECO:0000256" key="6">
    <source>
        <dbReference type="ARBA" id="ARBA00022723"/>
    </source>
</evidence>
<gene>
    <name evidence="11" type="primary">tsaE</name>
    <name evidence="11" type="ORF">LNV07_12720</name>
</gene>
<dbReference type="RefSeq" id="WP_263571537.1">
    <property type="nucleotide sequence ID" value="NZ_JAJIRN010000005.1"/>
</dbReference>
<proteinExistence type="inferred from homology"/>